<sequence length="158" mass="17950">MKKLNFLLLLVVCACQEQGPNCEETTNQRTTDQTAGLVVSMLDDRYLAYDTKQGEDLGRFGIKITDAQQYRRVFSYCCENRLDSVDFAQFDVLGLTTVNLGSNSTYLLDVKRDDAAKKIVYTVTERYCQKASPFDGRGNFVVVPKLPTAYQVEYVRNQ</sequence>
<dbReference type="RefSeq" id="WP_190889331.1">
    <property type="nucleotide sequence ID" value="NZ_JACWZY010000022.1"/>
</dbReference>
<organism evidence="1 2">
    <name type="scientific">Spirosoma profusum</name>
    <dbReference type="NCBI Taxonomy" id="2771354"/>
    <lineage>
        <taxon>Bacteria</taxon>
        <taxon>Pseudomonadati</taxon>
        <taxon>Bacteroidota</taxon>
        <taxon>Cytophagia</taxon>
        <taxon>Cytophagales</taxon>
        <taxon>Cytophagaceae</taxon>
        <taxon>Spirosoma</taxon>
    </lineage>
</organism>
<reference evidence="1" key="1">
    <citation type="submission" date="2020-09" db="EMBL/GenBank/DDBJ databases">
        <authorList>
            <person name="Kim M.K."/>
        </authorList>
    </citation>
    <scope>NUCLEOTIDE SEQUENCE</scope>
    <source>
        <strain evidence="1">BT702</strain>
    </source>
</reference>
<evidence type="ECO:0000313" key="2">
    <source>
        <dbReference type="Proteomes" id="UP000598820"/>
    </source>
</evidence>
<comment type="caution">
    <text evidence="1">The sequence shown here is derived from an EMBL/GenBank/DDBJ whole genome shotgun (WGS) entry which is preliminary data.</text>
</comment>
<dbReference type="EMBL" id="JACWZY010000022">
    <property type="protein sequence ID" value="MBD2703484.1"/>
    <property type="molecule type" value="Genomic_DNA"/>
</dbReference>
<evidence type="ECO:0000313" key="1">
    <source>
        <dbReference type="EMBL" id="MBD2703484.1"/>
    </source>
</evidence>
<accession>A0A927AP80</accession>
<dbReference type="Proteomes" id="UP000598820">
    <property type="component" value="Unassembled WGS sequence"/>
</dbReference>
<name>A0A927AP80_9BACT</name>
<dbReference type="PROSITE" id="PS51257">
    <property type="entry name" value="PROKAR_LIPOPROTEIN"/>
    <property type="match status" value="1"/>
</dbReference>
<keyword evidence="2" id="KW-1185">Reference proteome</keyword>
<gene>
    <name evidence="1" type="ORF">IC229_22760</name>
</gene>
<proteinExistence type="predicted"/>
<protein>
    <recommendedName>
        <fullName evidence="3">Lipoprotein</fullName>
    </recommendedName>
</protein>
<evidence type="ECO:0008006" key="3">
    <source>
        <dbReference type="Google" id="ProtNLM"/>
    </source>
</evidence>
<dbReference type="AlphaFoldDB" id="A0A927AP80"/>